<feature type="transmembrane region" description="Helical" evidence="8">
    <location>
        <begin position="238"/>
        <end position="265"/>
    </location>
</feature>
<keyword evidence="3" id="KW-0813">Transport</keyword>
<comment type="subcellular location">
    <subcellularLocation>
        <location evidence="1">Cell membrane</location>
        <topology evidence="1">Multi-pass membrane protein</topology>
    </subcellularLocation>
</comment>
<evidence type="ECO:0000313" key="9">
    <source>
        <dbReference type="EMBL" id="OBY10145.1"/>
    </source>
</evidence>
<evidence type="ECO:0000256" key="7">
    <source>
        <dbReference type="ARBA" id="ARBA00023136"/>
    </source>
</evidence>
<evidence type="ECO:0000256" key="8">
    <source>
        <dbReference type="SAM" id="Phobius"/>
    </source>
</evidence>
<keyword evidence="4" id="KW-1003">Cell membrane</keyword>
<evidence type="ECO:0000256" key="2">
    <source>
        <dbReference type="ARBA" id="ARBA00009773"/>
    </source>
</evidence>
<protein>
    <submittedName>
        <fullName evidence="9">AI-2E family transporter</fullName>
    </submittedName>
</protein>
<organism evidence="9 10">
    <name type="scientific">Clostridium paraputrificum</name>
    <dbReference type="NCBI Taxonomy" id="29363"/>
    <lineage>
        <taxon>Bacteria</taxon>
        <taxon>Bacillati</taxon>
        <taxon>Bacillota</taxon>
        <taxon>Clostridia</taxon>
        <taxon>Eubacteriales</taxon>
        <taxon>Clostridiaceae</taxon>
        <taxon>Clostridium</taxon>
    </lineage>
</organism>
<evidence type="ECO:0000256" key="1">
    <source>
        <dbReference type="ARBA" id="ARBA00004651"/>
    </source>
</evidence>
<dbReference type="GO" id="GO:0005886">
    <property type="term" value="C:plasma membrane"/>
    <property type="evidence" value="ECO:0007669"/>
    <property type="project" value="UniProtKB-SubCell"/>
</dbReference>
<dbReference type="eggNOG" id="COG0628">
    <property type="taxonomic scope" value="Bacteria"/>
</dbReference>
<dbReference type="Pfam" id="PF01594">
    <property type="entry name" value="AI-2E_transport"/>
    <property type="match status" value="1"/>
</dbReference>
<dbReference type="Proteomes" id="UP000092714">
    <property type="component" value="Unassembled WGS sequence"/>
</dbReference>
<keyword evidence="5 8" id="KW-0812">Transmembrane</keyword>
<feature type="transmembrane region" description="Helical" evidence="8">
    <location>
        <begin position="309"/>
        <end position="334"/>
    </location>
</feature>
<accession>A0A1B8RMQ8</accession>
<evidence type="ECO:0000256" key="5">
    <source>
        <dbReference type="ARBA" id="ARBA00022692"/>
    </source>
</evidence>
<keyword evidence="6 8" id="KW-1133">Transmembrane helix</keyword>
<feature type="transmembrane region" description="Helical" evidence="8">
    <location>
        <begin position="207"/>
        <end position="232"/>
    </location>
</feature>
<dbReference type="InterPro" id="IPR002549">
    <property type="entry name" value="AI-2E-like"/>
</dbReference>
<proteinExistence type="inferred from homology"/>
<gene>
    <name evidence="9" type="ORF">CP373A1_11635</name>
</gene>
<evidence type="ECO:0000256" key="6">
    <source>
        <dbReference type="ARBA" id="ARBA00022989"/>
    </source>
</evidence>
<feature type="transmembrane region" description="Helical" evidence="8">
    <location>
        <begin position="73"/>
        <end position="91"/>
    </location>
</feature>
<sequence>MDKKKVINNLIIANLIIFLLYMLGKFSIIHEFLEVILLVIVAPIIFGVFLFYILKPLNDIFVKKGMKTSKAALLTLSITAFILAAVIRYFGEYLVVQLVQLKSLILTYIDRNQIAEFTNEVINDDSIQSSISSLCTGIINYISLLVTNAKDIFDKGMMLFSNVLLIILITFFLLRDGHNFKNIVLKYCPEKYKDTVEKLLPKCDDVLSTYIIGQAIVALSLATMVFIGYVIIGMPSALLLAFTTFILAFIPFVGFFISMIIPYIVATIIGFNMLIKLTLLFIIAQTLKGRVVVPFIMGKTMNIHPITDIFLVVGGAAIGGPLVAFCIVPIYSLLKLIIKTFIESKDVKIPFIDKIKKV</sequence>
<dbReference type="EMBL" id="MAPZ01000024">
    <property type="protein sequence ID" value="OBY10145.1"/>
    <property type="molecule type" value="Genomic_DNA"/>
</dbReference>
<dbReference type="GO" id="GO:0055085">
    <property type="term" value="P:transmembrane transport"/>
    <property type="evidence" value="ECO:0007669"/>
    <property type="project" value="TreeGrafter"/>
</dbReference>
<dbReference type="RefSeq" id="WP_065254625.1">
    <property type="nucleotide sequence ID" value="NZ_CABHIH010000004.1"/>
</dbReference>
<name>A0A1B8RMQ8_9CLOT</name>
<evidence type="ECO:0000256" key="4">
    <source>
        <dbReference type="ARBA" id="ARBA00022475"/>
    </source>
</evidence>
<evidence type="ECO:0000313" key="10">
    <source>
        <dbReference type="Proteomes" id="UP000092714"/>
    </source>
</evidence>
<comment type="caution">
    <text evidence="9">The sequence shown here is derived from an EMBL/GenBank/DDBJ whole genome shotgun (WGS) entry which is preliminary data.</text>
</comment>
<dbReference type="OrthoDB" id="9793390at2"/>
<comment type="similarity">
    <text evidence="2">Belongs to the autoinducer-2 exporter (AI-2E) (TC 2.A.86) family.</text>
</comment>
<evidence type="ECO:0000256" key="3">
    <source>
        <dbReference type="ARBA" id="ARBA00022448"/>
    </source>
</evidence>
<feature type="transmembrane region" description="Helical" evidence="8">
    <location>
        <begin position="35"/>
        <end position="53"/>
    </location>
</feature>
<feature type="transmembrane region" description="Helical" evidence="8">
    <location>
        <begin position="156"/>
        <end position="174"/>
    </location>
</feature>
<keyword evidence="7 8" id="KW-0472">Membrane</keyword>
<keyword evidence="10" id="KW-1185">Reference proteome</keyword>
<dbReference type="PANTHER" id="PTHR21716:SF53">
    <property type="entry name" value="PERMEASE PERM-RELATED"/>
    <property type="match status" value="1"/>
</dbReference>
<reference evidence="9 10" key="1">
    <citation type="submission" date="2016-06" db="EMBL/GenBank/DDBJ databases">
        <authorList>
            <person name="Kjaerup R.B."/>
            <person name="Dalgaard T.S."/>
            <person name="Juul-Madsen H.R."/>
        </authorList>
    </citation>
    <scope>NUCLEOTIDE SEQUENCE [LARGE SCALE GENOMIC DNA]</scope>
    <source>
        <strain evidence="9 10">373-A1</strain>
    </source>
</reference>
<dbReference type="PANTHER" id="PTHR21716">
    <property type="entry name" value="TRANSMEMBRANE PROTEIN"/>
    <property type="match status" value="1"/>
</dbReference>
<feature type="transmembrane region" description="Helical" evidence="8">
    <location>
        <begin position="7"/>
        <end position="29"/>
    </location>
</feature>
<dbReference type="AlphaFoldDB" id="A0A1B8RMQ8"/>